<accession>A0ABV7QY54</accession>
<evidence type="ECO:0000313" key="2">
    <source>
        <dbReference type="Proteomes" id="UP001595721"/>
    </source>
</evidence>
<keyword evidence="2" id="KW-1185">Reference proteome</keyword>
<dbReference type="Proteomes" id="UP001595721">
    <property type="component" value="Unassembled WGS sequence"/>
</dbReference>
<name>A0ABV7QY54_9RHOB</name>
<reference evidence="2" key="1">
    <citation type="journal article" date="2019" name="Int. J. Syst. Evol. Microbiol.">
        <title>The Global Catalogue of Microorganisms (GCM) 10K type strain sequencing project: providing services to taxonomists for standard genome sequencing and annotation.</title>
        <authorList>
            <consortium name="The Broad Institute Genomics Platform"/>
            <consortium name="The Broad Institute Genome Sequencing Center for Infectious Disease"/>
            <person name="Wu L."/>
            <person name="Ma J."/>
        </authorList>
    </citation>
    <scope>NUCLEOTIDE SEQUENCE [LARGE SCALE GENOMIC DNA]</scope>
    <source>
        <strain evidence="2">KCTC 42899</strain>
    </source>
</reference>
<protein>
    <submittedName>
        <fullName evidence="1">Uncharacterized protein</fullName>
    </submittedName>
</protein>
<comment type="caution">
    <text evidence="1">The sequence shown here is derived from an EMBL/GenBank/DDBJ whole genome shotgun (WGS) entry which is preliminary data.</text>
</comment>
<dbReference type="EMBL" id="JBHRXJ010000001">
    <property type="protein sequence ID" value="MFC3526710.1"/>
    <property type="molecule type" value="Genomic_DNA"/>
</dbReference>
<sequence>MKVQRKDTASCMLVYSDDRDPSREETAEALDHLRPLRPEEIVPGTIRVKGTLSEVRKYIGQLDQWKLAQEKIFTLNPPHKAQLR</sequence>
<evidence type="ECO:0000313" key="1">
    <source>
        <dbReference type="EMBL" id="MFC3526710.1"/>
    </source>
</evidence>
<gene>
    <name evidence="1" type="ORF">ACFOMH_00900</name>
</gene>
<dbReference type="RefSeq" id="WP_374425960.1">
    <property type="nucleotide sequence ID" value="NZ_JBHRXJ010000001.1"/>
</dbReference>
<organism evidence="1 2">
    <name type="scientific">Paracoccus mangrovi</name>
    <dbReference type="NCBI Taxonomy" id="1715645"/>
    <lineage>
        <taxon>Bacteria</taxon>
        <taxon>Pseudomonadati</taxon>
        <taxon>Pseudomonadota</taxon>
        <taxon>Alphaproteobacteria</taxon>
        <taxon>Rhodobacterales</taxon>
        <taxon>Paracoccaceae</taxon>
        <taxon>Paracoccus</taxon>
    </lineage>
</organism>
<proteinExistence type="predicted"/>